<keyword evidence="1" id="KW-0812">Transmembrane</keyword>
<dbReference type="Proteomes" id="UP000283589">
    <property type="component" value="Unassembled WGS sequence"/>
</dbReference>
<feature type="transmembrane region" description="Helical" evidence="1">
    <location>
        <begin position="85"/>
        <end position="105"/>
    </location>
</feature>
<reference evidence="4 5" key="1">
    <citation type="submission" date="2018-08" db="EMBL/GenBank/DDBJ databases">
        <title>A genome reference for cultivated species of the human gut microbiota.</title>
        <authorList>
            <person name="Zou Y."/>
            <person name="Xue W."/>
            <person name="Luo G."/>
        </authorList>
    </citation>
    <scope>NUCLEOTIDE SEQUENCE [LARGE SCALE GENOMIC DNA]</scope>
    <source>
        <strain evidence="4 5">AF14-49</strain>
    </source>
</reference>
<accession>A0A412X0U3</accession>
<dbReference type="InterPro" id="IPR032508">
    <property type="entry name" value="FecR_C"/>
</dbReference>
<evidence type="ECO:0000313" key="5">
    <source>
        <dbReference type="Proteomes" id="UP000283589"/>
    </source>
</evidence>
<comment type="caution">
    <text evidence="4">The sequence shown here is derived from an EMBL/GenBank/DDBJ whole genome shotgun (WGS) entry which is preliminary data.</text>
</comment>
<organism evidence="4 5">
    <name type="scientific">Butyricimonas virosa</name>
    <dbReference type="NCBI Taxonomy" id="544645"/>
    <lineage>
        <taxon>Bacteria</taxon>
        <taxon>Pseudomonadati</taxon>
        <taxon>Bacteroidota</taxon>
        <taxon>Bacteroidia</taxon>
        <taxon>Bacteroidales</taxon>
        <taxon>Odoribacteraceae</taxon>
        <taxon>Butyricimonas</taxon>
    </lineage>
</organism>
<feature type="domain" description="Protein FecR C-terminal" evidence="3">
    <location>
        <begin position="320"/>
        <end position="387"/>
    </location>
</feature>
<sequence length="391" mass="45374">MEISDNIFQAIQACWRGKASREQIELVQSWLNTSEENKELFEKLSRTHYQLTYAQTWEQIDSKKGREKLNSRLISKKKSIHWKHFISGVTAACLFLFAIIKFISYEPLPEKTTMDLAQVKTGSPKATLILNDGKKVLLHTNNNFELETKHTIIKDEESSGLKYEITDSFATRELDEDMEFNTLVVSRGGEYILTLSDGTKVWLNSETELKYPVRFMGNTREVHVKGEAYFEVKKDSLHPFIVHTPHTNTKVLGTSFNVSAYEDEELTAITLVQGKVEVYNQNEKCILEPGWQAVSNNISEEMKKQQVNITSYVSWKEGMFEFYDMPLGQLIVQLSRWYDVDFFFVNETTRQFKFTGAIKRSNTLKFMLEFIEKTSNVYFKVNGNVIQVFQK</sequence>
<dbReference type="PANTHER" id="PTHR30273:SF2">
    <property type="entry name" value="PROTEIN FECR"/>
    <property type="match status" value="1"/>
</dbReference>
<dbReference type="PANTHER" id="PTHR30273">
    <property type="entry name" value="PERIPLASMIC SIGNAL SENSOR AND SIGMA FACTOR ACTIVATOR FECR-RELATED"/>
    <property type="match status" value="1"/>
</dbReference>
<keyword evidence="1" id="KW-0472">Membrane</keyword>
<dbReference type="Pfam" id="PF16344">
    <property type="entry name" value="FecR_C"/>
    <property type="match status" value="1"/>
</dbReference>
<dbReference type="InterPro" id="IPR006860">
    <property type="entry name" value="FecR"/>
</dbReference>
<evidence type="ECO:0000256" key="1">
    <source>
        <dbReference type="SAM" id="Phobius"/>
    </source>
</evidence>
<protein>
    <submittedName>
        <fullName evidence="4">DUF4974 domain-containing protein</fullName>
    </submittedName>
</protein>
<gene>
    <name evidence="4" type="ORF">DWW18_10310</name>
</gene>
<dbReference type="GO" id="GO:0016989">
    <property type="term" value="F:sigma factor antagonist activity"/>
    <property type="evidence" value="ECO:0007669"/>
    <property type="project" value="TreeGrafter"/>
</dbReference>
<dbReference type="FunFam" id="2.60.120.1440:FF:000001">
    <property type="entry name" value="Putative anti-sigma factor"/>
    <property type="match status" value="1"/>
</dbReference>
<dbReference type="InterPro" id="IPR012373">
    <property type="entry name" value="Ferrdict_sens_TM"/>
</dbReference>
<evidence type="ECO:0000259" key="3">
    <source>
        <dbReference type="Pfam" id="PF16344"/>
    </source>
</evidence>
<keyword evidence="1" id="KW-1133">Transmembrane helix</keyword>
<name>A0A412X0U3_9BACT</name>
<feature type="domain" description="FecR protein" evidence="2">
    <location>
        <begin position="184"/>
        <end position="277"/>
    </location>
</feature>
<dbReference type="Gene3D" id="2.60.120.1440">
    <property type="match status" value="1"/>
</dbReference>
<evidence type="ECO:0000259" key="2">
    <source>
        <dbReference type="Pfam" id="PF04773"/>
    </source>
</evidence>
<dbReference type="EMBL" id="QRZA01000011">
    <property type="protein sequence ID" value="RGV33783.1"/>
    <property type="molecule type" value="Genomic_DNA"/>
</dbReference>
<dbReference type="RefSeq" id="WP_118260441.1">
    <property type="nucleotide sequence ID" value="NZ_CALBWO010000071.1"/>
</dbReference>
<dbReference type="Gene3D" id="3.55.50.30">
    <property type="match status" value="1"/>
</dbReference>
<evidence type="ECO:0000313" key="4">
    <source>
        <dbReference type="EMBL" id="RGV33783.1"/>
    </source>
</evidence>
<dbReference type="Pfam" id="PF04773">
    <property type="entry name" value="FecR"/>
    <property type="match status" value="1"/>
</dbReference>
<proteinExistence type="predicted"/>
<dbReference type="AlphaFoldDB" id="A0A412X0U3"/>